<reference evidence="2 3" key="1">
    <citation type="submission" date="2014-11" db="EMBL/GenBank/DDBJ databases">
        <authorList>
            <person name="Zhu J."/>
            <person name="Qi W."/>
            <person name="Song R."/>
        </authorList>
    </citation>
    <scope>NUCLEOTIDE SEQUENCE [LARGE SCALE GENOMIC DNA]</scope>
</reference>
<evidence type="ECO:0008006" key="4">
    <source>
        <dbReference type="Google" id="ProtNLM"/>
    </source>
</evidence>
<dbReference type="Proteomes" id="UP000041254">
    <property type="component" value="Unassembled WGS sequence"/>
</dbReference>
<evidence type="ECO:0000313" key="2">
    <source>
        <dbReference type="EMBL" id="CEL91869.1"/>
    </source>
</evidence>
<feature type="region of interest" description="Disordered" evidence="1">
    <location>
        <begin position="1"/>
        <end position="29"/>
    </location>
</feature>
<dbReference type="InParanoid" id="A0A0G4E9G5"/>
<feature type="compositionally biased region" description="Basic and acidic residues" evidence="1">
    <location>
        <begin position="85"/>
        <end position="94"/>
    </location>
</feature>
<accession>A0A0G4E9G5</accession>
<dbReference type="InterPro" id="IPR013730">
    <property type="entry name" value="Fyv7/TAP26"/>
</dbReference>
<dbReference type="VEuPathDB" id="CryptoDB:Vbra_1472"/>
<feature type="region of interest" description="Disordered" evidence="1">
    <location>
        <begin position="84"/>
        <end position="243"/>
    </location>
</feature>
<name>A0A0G4E9G5_VITBC</name>
<keyword evidence="3" id="KW-1185">Reference proteome</keyword>
<proteinExistence type="predicted"/>
<dbReference type="OMA" id="THKKQDE"/>
<evidence type="ECO:0000256" key="1">
    <source>
        <dbReference type="SAM" id="MobiDB-lite"/>
    </source>
</evidence>
<feature type="compositionally biased region" description="Basic and acidic residues" evidence="1">
    <location>
        <begin position="139"/>
        <end position="154"/>
    </location>
</feature>
<organism evidence="2 3">
    <name type="scientific">Vitrella brassicaformis (strain CCMP3155)</name>
    <dbReference type="NCBI Taxonomy" id="1169540"/>
    <lineage>
        <taxon>Eukaryota</taxon>
        <taxon>Sar</taxon>
        <taxon>Alveolata</taxon>
        <taxon>Colpodellida</taxon>
        <taxon>Vitrellaceae</taxon>
        <taxon>Vitrella</taxon>
    </lineage>
</organism>
<dbReference type="EMBL" id="CDMY01000027">
    <property type="protein sequence ID" value="CEL91869.1"/>
    <property type="molecule type" value="Genomic_DNA"/>
</dbReference>
<feature type="compositionally biased region" description="Basic and acidic residues" evidence="1">
    <location>
        <begin position="199"/>
        <end position="234"/>
    </location>
</feature>
<gene>
    <name evidence="2" type="ORF">Vbra_1472</name>
</gene>
<dbReference type="AlphaFoldDB" id="A0A0G4E9G5"/>
<feature type="compositionally biased region" description="Basic and acidic residues" evidence="1">
    <location>
        <begin position="117"/>
        <end position="130"/>
    </location>
</feature>
<feature type="region of interest" description="Disordered" evidence="1">
    <location>
        <begin position="45"/>
        <end position="68"/>
    </location>
</feature>
<sequence length="261" mass="29432">MRSSRSSKVVYQKPTAKSRGKWVSQSSVQKSIKDFKAKKALRALKKHKAVPSTADTTHASTSKASASFYDKVFSAASLEELEEDYERRLLDPKGRHTPPHPPATVDKTEPDAPDDAPVEHHSPAHDDRATAHRGKKRARDHDEPSSRQEARDMSAEAPSPPAAADESVPRRGRRKGKGGLKDGGKGSAYAKAIMQLNQRKAEEARQREEREKERREREQRHKESVARRNREKKLLYQKTRKGQPVMKGLLTSILNKVDRTH</sequence>
<dbReference type="Pfam" id="PF08524">
    <property type="entry name" value="rRNA_processing"/>
    <property type="match status" value="1"/>
</dbReference>
<evidence type="ECO:0000313" key="3">
    <source>
        <dbReference type="Proteomes" id="UP000041254"/>
    </source>
</evidence>
<feature type="compositionally biased region" description="Low complexity" evidence="1">
    <location>
        <begin position="52"/>
        <end position="67"/>
    </location>
</feature>
<protein>
    <recommendedName>
        <fullName evidence="4">rRNA-processing protein FYV7</fullName>
    </recommendedName>
</protein>